<sequence>MNQQGYIVEIIDEKTAKLKLQRHSACAACGKCQTTSEKKDILVEVDNTLGAKVGDHVEVNMENVNVLKAAGIVYVIPLIALLAGTISAYFILQALNITSNIEMMSGVVGLILTAVVFLVIKQNDKRFRDSRNYIPVVTKIIIL</sequence>
<keyword evidence="1" id="KW-0812">Transmembrane</keyword>
<feature type="transmembrane region" description="Helical" evidence="1">
    <location>
        <begin position="71"/>
        <end position="91"/>
    </location>
</feature>
<keyword evidence="3" id="KW-1185">Reference proteome</keyword>
<feature type="transmembrane region" description="Helical" evidence="1">
    <location>
        <begin position="103"/>
        <end position="120"/>
    </location>
</feature>
<dbReference type="Proteomes" id="UP000243255">
    <property type="component" value="Unassembled WGS sequence"/>
</dbReference>
<evidence type="ECO:0000256" key="1">
    <source>
        <dbReference type="SAM" id="Phobius"/>
    </source>
</evidence>
<evidence type="ECO:0000313" key="3">
    <source>
        <dbReference type="Proteomes" id="UP000243255"/>
    </source>
</evidence>
<accession>A0A1M5J5Z7</accession>
<keyword evidence="1" id="KW-0472">Membrane</keyword>
<proteinExistence type="predicted"/>
<dbReference type="InterPro" id="IPR007359">
    <property type="entry name" value="SigmaE_reg_RseC_MucC"/>
</dbReference>
<dbReference type="OrthoDB" id="307768at2"/>
<reference evidence="3" key="1">
    <citation type="submission" date="2016-11" db="EMBL/GenBank/DDBJ databases">
        <authorList>
            <person name="Varghese N."/>
            <person name="Submissions S."/>
        </authorList>
    </citation>
    <scope>NUCLEOTIDE SEQUENCE [LARGE SCALE GENOMIC DNA]</scope>
    <source>
        <strain evidence="3">DSM 2635</strain>
    </source>
</reference>
<protein>
    <submittedName>
        <fullName evidence="2">Positive regulator of sigma(E), RseC/MucC</fullName>
    </submittedName>
</protein>
<dbReference type="PIRSF" id="PIRSF004923">
    <property type="entry name" value="RseC"/>
    <property type="match status" value="1"/>
</dbReference>
<dbReference type="RefSeq" id="WP_073123012.1">
    <property type="nucleotide sequence ID" value="NZ_BAABCH010000010.1"/>
</dbReference>
<dbReference type="STRING" id="1121321.SAMN04488530_1019"/>
<name>A0A1M5J5Z7_9FIRM</name>
<organism evidence="2 3">
    <name type="scientific">Asaccharospora irregularis DSM 2635</name>
    <dbReference type="NCBI Taxonomy" id="1121321"/>
    <lineage>
        <taxon>Bacteria</taxon>
        <taxon>Bacillati</taxon>
        <taxon>Bacillota</taxon>
        <taxon>Clostridia</taxon>
        <taxon>Peptostreptococcales</taxon>
        <taxon>Peptostreptococcaceae</taxon>
        <taxon>Asaccharospora</taxon>
    </lineage>
</organism>
<dbReference type="PANTHER" id="PTHR35867">
    <property type="entry name" value="PROTEIN RSEC"/>
    <property type="match status" value="1"/>
</dbReference>
<gene>
    <name evidence="2" type="ORF">SAMN04488530_1019</name>
</gene>
<dbReference type="EMBL" id="FQWX01000001">
    <property type="protein sequence ID" value="SHG36036.1"/>
    <property type="molecule type" value="Genomic_DNA"/>
</dbReference>
<dbReference type="Pfam" id="PF04246">
    <property type="entry name" value="RseC_MucC"/>
    <property type="match status" value="1"/>
</dbReference>
<dbReference type="InterPro" id="IPR026268">
    <property type="entry name" value="RseC"/>
</dbReference>
<evidence type="ECO:0000313" key="2">
    <source>
        <dbReference type="EMBL" id="SHG36036.1"/>
    </source>
</evidence>
<dbReference type="PANTHER" id="PTHR35867:SF1">
    <property type="entry name" value="PROTEIN RSEC"/>
    <property type="match status" value="1"/>
</dbReference>
<keyword evidence="1" id="KW-1133">Transmembrane helix</keyword>
<dbReference type="AlphaFoldDB" id="A0A1M5J5Z7"/>